<evidence type="ECO:0000256" key="6">
    <source>
        <dbReference type="ARBA" id="ARBA00022692"/>
    </source>
</evidence>
<dbReference type="GO" id="GO:0008374">
    <property type="term" value="F:O-acyltransferase activity"/>
    <property type="evidence" value="ECO:0007669"/>
    <property type="project" value="InterPro"/>
</dbReference>
<dbReference type="InterPro" id="IPR045252">
    <property type="entry name" value="LPCAT1-like"/>
</dbReference>
<sequence>MDPAAGWTGGYGAAGSEAGAPAAAAGAKAAAAEAVSARTRQDQAESEVEAATIGTRCAGKWDGAAGSVLGPFVRRDAASRSRWRKAVAVALLPVAVVRLVLFVGLAVVYWGAHAWLPRRGACGRIRRMVLYALLRAVAAVIGFVAVSIVGARPPPSAMPPVIVANHMSYLDVLFLLMLFQPAFVSAACARHVPIIGPIATSLRCLFVDFDAGAPATSLSAAIAARVGSYRSPGADADVGERDDETAVPLAIFPEGTTTNGTALLRFRTGAFVPLAPVLPVIIEYPHATFSPAWESIEMWWHILFLLTAVYHSVTSPREYADAVAEIIATRARLPIVDARRSDKLLWHAVLRGRLTLAEALARSSVA</sequence>
<evidence type="ECO:0000256" key="5">
    <source>
        <dbReference type="ARBA" id="ARBA00022679"/>
    </source>
</evidence>
<comment type="pathway">
    <text evidence="2">Lipid metabolism.</text>
</comment>
<keyword evidence="6 13" id="KW-0812">Transmembrane</keyword>
<evidence type="ECO:0000256" key="9">
    <source>
        <dbReference type="ARBA" id="ARBA00023136"/>
    </source>
</evidence>
<evidence type="ECO:0000313" key="16">
    <source>
        <dbReference type="Proteomes" id="UP000054408"/>
    </source>
</evidence>
<dbReference type="AlphaFoldDB" id="A0A0L0DK27"/>
<name>A0A0L0DK27_THETB</name>
<dbReference type="eggNOG" id="KOG4666">
    <property type="taxonomic scope" value="Eukaryota"/>
</dbReference>
<keyword evidence="16" id="KW-1185">Reference proteome</keyword>
<evidence type="ECO:0000256" key="13">
    <source>
        <dbReference type="SAM" id="Phobius"/>
    </source>
</evidence>
<evidence type="ECO:0000259" key="14">
    <source>
        <dbReference type="SMART" id="SM00563"/>
    </source>
</evidence>
<dbReference type="PANTHER" id="PTHR23063:SF52">
    <property type="entry name" value="LYSOPHOSPHATIDYLCHOLINE ACYLTRANSFERASE"/>
    <property type="match status" value="1"/>
</dbReference>
<dbReference type="PANTHER" id="PTHR23063">
    <property type="entry name" value="PHOSPHOLIPID ACYLTRANSFERASE"/>
    <property type="match status" value="1"/>
</dbReference>
<evidence type="ECO:0000256" key="4">
    <source>
        <dbReference type="ARBA" id="ARBA00022516"/>
    </source>
</evidence>
<keyword evidence="7 13" id="KW-1133">Transmembrane helix</keyword>
<dbReference type="GO" id="GO:0016020">
    <property type="term" value="C:membrane"/>
    <property type="evidence" value="ECO:0007669"/>
    <property type="project" value="UniProtKB-SubCell"/>
</dbReference>
<evidence type="ECO:0000256" key="8">
    <source>
        <dbReference type="ARBA" id="ARBA00023098"/>
    </source>
</evidence>
<keyword evidence="9 13" id="KW-0472">Membrane</keyword>
<dbReference type="STRING" id="461836.A0A0L0DK27"/>
<feature type="transmembrane region" description="Helical" evidence="13">
    <location>
        <begin position="128"/>
        <end position="149"/>
    </location>
</feature>
<comment type="subcellular location">
    <subcellularLocation>
        <location evidence="1">Membrane</location>
    </subcellularLocation>
</comment>
<accession>A0A0L0DK27</accession>
<evidence type="ECO:0000256" key="2">
    <source>
        <dbReference type="ARBA" id="ARBA00005189"/>
    </source>
</evidence>
<evidence type="ECO:0000256" key="3">
    <source>
        <dbReference type="ARBA" id="ARBA00008655"/>
    </source>
</evidence>
<organism evidence="15 16">
    <name type="scientific">Thecamonas trahens ATCC 50062</name>
    <dbReference type="NCBI Taxonomy" id="461836"/>
    <lineage>
        <taxon>Eukaryota</taxon>
        <taxon>Apusozoa</taxon>
        <taxon>Apusomonadida</taxon>
        <taxon>Apusomonadidae</taxon>
        <taxon>Thecamonas</taxon>
    </lineage>
</organism>
<keyword evidence="5" id="KW-0808">Transferase</keyword>
<evidence type="ECO:0000256" key="11">
    <source>
        <dbReference type="ARBA" id="ARBA00023264"/>
    </source>
</evidence>
<reference evidence="15 16" key="1">
    <citation type="submission" date="2010-05" db="EMBL/GenBank/DDBJ databases">
        <title>The Genome Sequence of Thecamonas trahens ATCC 50062.</title>
        <authorList>
            <consortium name="The Broad Institute Genome Sequencing Platform"/>
            <person name="Russ C."/>
            <person name="Cuomo C."/>
            <person name="Shea T."/>
            <person name="Young S.K."/>
            <person name="Zeng Q."/>
            <person name="Koehrsen M."/>
            <person name="Haas B."/>
            <person name="Borodovsky M."/>
            <person name="Guigo R."/>
            <person name="Alvarado L."/>
            <person name="Berlin A."/>
            <person name="Bochicchio J."/>
            <person name="Borenstein D."/>
            <person name="Chapman S."/>
            <person name="Chen Z."/>
            <person name="Freedman E."/>
            <person name="Gellesch M."/>
            <person name="Goldberg J."/>
            <person name="Griggs A."/>
            <person name="Gujja S."/>
            <person name="Heilman E."/>
            <person name="Heiman D."/>
            <person name="Hepburn T."/>
            <person name="Howarth C."/>
            <person name="Jen D."/>
            <person name="Larson L."/>
            <person name="Mehta T."/>
            <person name="Park D."/>
            <person name="Pearson M."/>
            <person name="Roberts A."/>
            <person name="Saif S."/>
            <person name="Shenoy N."/>
            <person name="Sisk P."/>
            <person name="Stolte C."/>
            <person name="Sykes S."/>
            <person name="Thomson T."/>
            <person name="Walk T."/>
            <person name="White J."/>
            <person name="Yandava C."/>
            <person name="Burger G."/>
            <person name="Gray M.W."/>
            <person name="Holland P.W.H."/>
            <person name="King N."/>
            <person name="Lang F.B.F."/>
            <person name="Roger A.J."/>
            <person name="Ruiz-Trillo I."/>
            <person name="Lander E."/>
            <person name="Nusbaum C."/>
        </authorList>
    </citation>
    <scope>NUCLEOTIDE SEQUENCE [LARGE SCALE GENOMIC DNA]</scope>
    <source>
        <strain evidence="15 16">ATCC 50062</strain>
    </source>
</reference>
<dbReference type="Pfam" id="PF01553">
    <property type="entry name" value="Acyltransferase"/>
    <property type="match status" value="1"/>
</dbReference>
<dbReference type="EMBL" id="GL349475">
    <property type="protein sequence ID" value="KNC52754.1"/>
    <property type="molecule type" value="Genomic_DNA"/>
</dbReference>
<dbReference type="CDD" id="cd07991">
    <property type="entry name" value="LPLAT_LPCAT1-like"/>
    <property type="match status" value="1"/>
</dbReference>
<keyword evidence="11" id="KW-1208">Phospholipid metabolism</keyword>
<dbReference type="SUPFAM" id="SSF69593">
    <property type="entry name" value="Glycerol-3-phosphate (1)-acyltransferase"/>
    <property type="match status" value="1"/>
</dbReference>
<dbReference type="GO" id="GO:0008654">
    <property type="term" value="P:phospholipid biosynthetic process"/>
    <property type="evidence" value="ECO:0007669"/>
    <property type="project" value="UniProtKB-KW"/>
</dbReference>
<feature type="transmembrane region" description="Helical" evidence="13">
    <location>
        <begin position="90"/>
        <end position="116"/>
    </location>
</feature>
<dbReference type="GeneID" id="25567283"/>
<dbReference type="InterPro" id="IPR002123">
    <property type="entry name" value="Plipid/glycerol_acylTrfase"/>
</dbReference>
<protein>
    <recommendedName>
        <fullName evidence="14">Phospholipid/glycerol acyltransferase domain-containing protein</fullName>
    </recommendedName>
</protein>
<evidence type="ECO:0000256" key="12">
    <source>
        <dbReference type="ARBA" id="ARBA00023315"/>
    </source>
</evidence>
<feature type="transmembrane region" description="Helical" evidence="13">
    <location>
        <begin position="169"/>
        <end position="189"/>
    </location>
</feature>
<keyword evidence="4" id="KW-0444">Lipid biosynthesis</keyword>
<proteinExistence type="inferred from homology"/>
<evidence type="ECO:0000313" key="15">
    <source>
        <dbReference type="EMBL" id="KNC52754.1"/>
    </source>
</evidence>
<dbReference type="OrthoDB" id="206085at2759"/>
<evidence type="ECO:0000256" key="7">
    <source>
        <dbReference type="ARBA" id="ARBA00022989"/>
    </source>
</evidence>
<evidence type="ECO:0000256" key="10">
    <source>
        <dbReference type="ARBA" id="ARBA00023209"/>
    </source>
</evidence>
<comment type="similarity">
    <text evidence="3">Belongs to the 1-acyl-sn-glycerol-3-phosphate acyltransferase family.</text>
</comment>
<gene>
    <name evidence="15" type="ORF">AMSG_08636</name>
</gene>
<evidence type="ECO:0000256" key="1">
    <source>
        <dbReference type="ARBA" id="ARBA00004370"/>
    </source>
</evidence>
<keyword evidence="8" id="KW-0443">Lipid metabolism</keyword>
<keyword evidence="10" id="KW-0594">Phospholipid biosynthesis</keyword>
<dbReference type="RefSeq" id="XP_013755067.1">
    <property type="nucleotide sequence ID" value="XM_013899613.1"/>
</dbReference>
<feature type="domain" description="Phospholipid/glycerol acyltransferase" evidence="14">
    <location>
        <begin position="160"/>
        <end position="285"/>
    </location>
</feature>
<keyword evidence="12" id="KW-0012">Acyltransferase</keyword>
<dbReference type="SMART" id="SM00563">
    <property type="entry name" value="PlsC"/>
    <property type="match status" value="1"/>
</dbReference>
<dbReference type="Proteomes" id="UP000054408">
    <property type="component" value="Unassembled WGS sequence"/>
</dbReference>